<dbReference type="STRING" id="101127.A0A1X2GGU2"/>
<protein>
    <recommendedName>
        <fullName evidence="1">Integrator complex subunit 3 N-terminal domain-containing protein</fullName>
    </recommendedName>
</protein>
<proteinExistence type="predicted"/>
<dbReference type="PANTHER" id="PTHR13587:SF7">
    <property type="entry name" value="INTEGRATOR COMPLEX SUBUNIT 3"/>
    <property type="match status" value="1"/>
</dbReference>
<name>A0A1X2GGU2_9FUNG</name>
<feature type="domain" description="Integrator complex subunit 3 N-terminal" evidence="1">
    <location>
        <begin position="56"/>
        <end position="459"/>
    </location>
</feature>
<dbReference type="AlphaFoldDB" id="A0A1X2GGU2"/>
<reference evidence="2 3" key="1">
    <citation type="submission" date="2016-07" db="EMBL/GenBank/DDBJ databases">
        <title>Pervasive Adenine N6-methylation of Active Genes in Fungi.</title>
        <authorList>
            <consortium name="DOE Joint Genome Institute"/>
            <person name="Mondo S.J."/>
            <person name="Dannebaum R.O."/>
            <person name="Kuo R.C."/>
            <person name="Labutti K."/>
            <person name="Haridas S."/>
            <person name="Kuo A."/>
            <person name="Salamov A."/>
            <person name="Ahrendt S.R."/>
            <person name="Lipzen A."/>
            <person name="Sullivan W."/>
            <person name="Andreopoulos W.B."/>
            <person name="Clum A."/>
            <person name="Lindquist E."/>
            <person name="Daum C."/>
            <person name="Ramamoorthy G.K."/>
            <person name="Gryganskyi A."/>
            <person name="Culley D."/>
            <person name="Magnuson J.K."/>
            <person name="James T.Y."/>
            <person name="O'Malley M.A."/>
            <person name="Stajich J.E."/>
            <person name="Spatafora J.W."/>
            <person name="Visel A."/>
            <person name="Grigoriev I.V."/>
        </authorList>
    </citation>
    <scope>NUCLEOTIDE SEQUENCE [LARGE SCALE GENOMIC DNA]</scope>
    <source>
        <strain evidence="2 3">NRRL 3301</strain>
    </source>
</reference>
<dbReference type="OrthoDB" id="2021145at2759"/>
<gene>
    <name evidence="2" type="ORF">DM01DRAFT_9307</name>
</gene>
<comment type="caution">
    <text evidence="2">The sequence shown here is derived from an EMBL/GenBank/DDBJ whole genome shotgun (WGS) entry which is preliminary data.</text>
</comment>
<dbReference type="InterPro" id="IPR019333">
    <property type="entry name" value="INTS3_N"/>
</dbReference>
<organism evidence="2 3">
    <name type="scientific">Hesseltinella vesiculosa</name>
    <dbReference type="NCBI Taxonomy" id="101127"/>
    <lineage>
        <taxon>Eukaryota</taxon>
        <taxon>Fungi</taxon>
        <taxon>Fungi incertae sedis</taxon>
        <taxon>Mucoromycota</taxon>
        <taxon>Mucoromycotina</taxon>
        <taxon>Mucoromycetes</taxon>
        <taxon>Mucorales</taxon>
        <taxon>Cunninghamellaceae</taxon>
        <taxon>Hesseltinella</taxon>
    </lineage>
</organism>
<sequence>MDAPSRLFACDILDAKDDWEQDLLQCYTKFNDDKAGKSEMELHAYLQEKASQKEGYTKLMSGLFYGALVEPDAIGQYFQYITIVNRDQYVSVKDRLYVLVKSIRFSALHRPVIGSILWIYNELTKMSVLSMDGLYIWLVRQIRGGVDLSPNNLYLCDQVLRLVEHHQAWFDSFPRLLASIVYLYLRLIPEHRNIQASPLQQKEIRFVITMLRQKWPVCSLVGRDLVRGLQDVYHIPDFKHFWNDMNHRPQQISPSFKGIHCLLKTPTAKEFLRVRLTPDMEHKLMFILQELRFNSFQRNLNWFIQRFMGNAEAEGFIVDIVRFIIAGWYPNNQLLQSDVVPRYVVIGSLIRTIKSAVVSSNVKLALTFDWLFFNPNDNLMLIEPVMLLIERSAEKYPHITSTMIEFIYHASNEYFLQLKEDMRRSLATGMRVMLKMQVTRSLVPLYQCSSLEPPVKQMIMELFGEFLQVPFTSELPPPADNDSTVASMPSTVEQSSAAEQPVSLNANVTPMDVDTMPKPDQLEVADVTLSAPDQEAVTKPTKQQEQILVADTAVPLDTNLLSKNGDVDMSGAIDAEPSAKVMSGSSAPQPLPTLPNISVSANCTTISSDALKAICTSEDEYSDSDVDLDGPGGKDQQLSTNRQNQSNWIFGDAIGRFKSASASFLTVWPGDQDEASVQLIIAKRSLKEILDVYMSMVRQRVDSWWRA</sequence>
<dbReference type="Proteomes" id="UP000242146">
    <property type="component" value="Unassembled WGS sequence"/>
</dbReference>
<accession>A0A1X2GGU2</accession>
<dbReference type="Pfam" id="PF10189">
    <property type="entry name" value="Ints3_N"/>
    <property type="match status" value="1"/>
</dbReference>
<evidence type="ECO:0000259" key="1">
    <source>
        <dbReference type="Pfam" id="PF10189"/>
    </source>
</evidence>
<evidence type="ECO:0000313" key="2">
    <source>
        <dbReference type="EMBL" id="ORX53524.1"/>
    </source>
</evidence>
<evidence type="ECO:0000313" key="3">
    <source>
        <dbReference type="Proteomes" id="UP000242146"/>
    </source>
</evidence>
<dbReference type="EMBL" id="MCGT01000015">
    <property type="protein sequence ID" value="ORX53524.1"/>
    <property type="molecule type" value="Genomic_DNA"/>
</dbReference>
<dbReference type="GO" id="GO:0005737">
    <property type="term" value="C:cytoplasm"/>
    <property type="evidence" value="ECO:0007669"/>
    <property type="project" value="TreeGrafter"/>
</dbReference>
<dbReference type="InterPro" id="IPR045334">
    <property type="entry name" value="INTS3"/>
</dbReference>
<dbReference type="PANTHER" id="PTHR13587">
    <property type="entry name" value="INTEGRATOR COMPLEX SUBUNIT 3"/>
    <property type="match status" value="1"/>
</dbReference>
<keyword evidence="3" id="KW-1185">Reference proteome</keyword>